<proteinExistence type="predicted"/>
<protein>
    <submittedName>
        <fullName evidence="2">Uncharacterized protein</fullName>
    </submittedName>
</protein>
<dbReference type="GeneID" id="34592492"/>
<evidence type="ECO:0000313" key="2">
    <source>
        <dbReference type="EMBL" id="OAL29708.1"/>
    </source>
</evidence>
<keyword evidence="3" id="KW-1185">Reference proteome</keyword>
<comment type="caution">
    <text evidence="2">The sequence shown here is derived from an EMBL/GenBank/DDBJ whole genome shotgun (WGS) entry which is preliminary data.</text>
</comment>
<sequence>MLWPFFHHGSDSGMISFPEDVVESRPKPSILERPPELDATAGGYQDTQGYETIVKPQIFSVGDVAGGPASAMASKVVQLDSSRPNEQIFQQQVNSASFNFLQRFLDPETLGWKLAKQLKLPEVDKDRAQNYFLNAIIKLDEGWANAERAVFVDALDTILALSEASDGAFATLHGVKDKTPECLCGRRHWYTDCWYLNASIRPSGGKPDDEIDRTIKAKLDESPRRKKHIERILKAAWSSAKSRKDANGTNGSKKISLLEPDDDG</sequence>
<gene>
    <name evidence="2" type="ORF">AYO20_09092</name>
</gene>
<evidence type="ECO:0000256" key="1">
    <source>
        <dbReference type="SAM" id="MobiDB-lite"/>
    </source>
</evidence>
<reference evidence="2 3" key="1">
    <citation type="submission" date="2016-03" db="EMBL/GenBank/DDBJ databases">
        <title>The draft genome sequence of Fonsecaea nubica causative agent of cutaneous subcutaneous infection in human host.</title>
        <authorList>
            <person name="Costa F."/>
            <person name="Sybren D.H."/>
            <person name="Raittz R.T."/>
            <person name="Weiss V.A."/>
            <person name="Leao A.C."/>
            <person name="Gomes R."/>
            <person name="De Souza E.M."/>
            <person name="Pedrosa F.O."/>
            <person name="Steffens M.B."/>
            <person name="Bombassaro A."/>
            <person name="Tadra-Sfeir M.Z."/>
            <person name="Moreno L.F."/>
            <person name="Najafzadeh M.J."/>
            <person name="Felipe M.S."/>
            <person name="Teixeira M."/>
            <person name="Sun J."/>
            <person name="Xi L."/>
            <person name="Castro M.A."/>
            <person name="Vicente V.A."/>
        </authorList>
    </citation>
    <scope>NUCLEOTIDE SEQUENCE [LARGE SCALE GENOMIC DNA]</scope>
    <source>
        <strain evidence="2 3">CBS 269.64</strain>
    </source>
</reference>
<name>A0A178CIB6_9EURO</name>
<feature type="region of interest" description="Disordered" evidence="1">
    <location>
        <begin position="238"/>
        <end position="264"/>
    </location>
</feature>
<evidence type="ECO:0000313" key="3">
    <source>
        <dbReference type="Proteomes" id="UP000185904"/>
    </source>
</evidence>
<dbReference type="AlphaFoldDB" id="A0A178CIB6"/>
<dbReference type="Proteomes" id="UP000185904">
    <property type="component" value="Unassembled WGS sequence"/>
</dbReference>
<dbReference type="OrthoDB" id="3993201at2759"/>
<dbReference type="RefSeq" id="XP_022496638.1">
    <property type="nucleotide sequence ID" value="XM_022647364.1"/>
</dbReference>
<dbReference type="EMBL" id="LVCJ01000080">
    <property type="protein sequence ID" value="OAL29708.1"/>
    <property type="molecule type" value="Genomic_DNA"/>
</dbReference>
<organism evidence="2 3">
    <name type="scientific">Fonsecaea nubica</name>
    <dbReference type="NCBI Taxonomy" id="856822"/>
    <lineage>
        <taxon>Eukaryota</taxon>
        <taxon>Fungi</taxon>
        <taxon>Dikarya</taxon>
        <taxon>Ascomycota</taxon>
        <taxon>Pezizomycotina</taxon>
        <taxon>Eurotiomycetes</taxon>
        <taxon>Chaetothyriomycetidae</taxon>
        <taxon>Chaetothyriales</taxon>
        <taxon>Herpotrichiellaceae</taxon>
        <taxon>Fonsecaea</taxon>
    </lineage>
</organism>
<accession>A0A178CIB6</accession>